<reference evidence="16" key="1">
    <citation type="submission" date="2025-08" db="UniProtKB">
        <authorList>
            <consortium name="RefSeq"/>
        </authorList>
    </citation>
    <scope>IDENTIFICATION</scope>
</reference>
<dbReference type="InParanoid" id="A0A6J2X0R5"/>
<evidence type="ECO:0000313" key="15">
    <source>
        <dbReference type="Proteomes" id="UP000504632"/>
    </source>
</evidence>
<dbReference type="GO" id="GO:0004974">
    <property type="term" value="F:leukotriene receptor activity"/>
    <property type="evidence" value="ECO:0007669"/>
    <property type="project" value="UniProtKB-ARBA"/>
</dbReference>
<keyword evidence="5 13" id="KW-1133">Transmembrane helix</keyword>
<dbReference type="GO" id="GO:0006954">
    <property type="term" value="P:inflammatory response"/>
    <property type="evidence" value="ECO:0007669"/>
    <property type="project" value="TreeGrafter"/>
</dbReference>
<dbReference type="GO" id="GO:0004875">
    <property type="term" value="F:complement receptor activity"/>
    <property type="evidence" value="ECO:0007669"/>
    <property type="project" value="TreeGrafter"/>
</dbReference>
<keyword evidence="8 12" id="KW-0675">Receptor</keyword>
<evidence type="ECO:0000256" key="4">
    <source>
        <dbReference type="ARBA" id="ARBA00022692"/>
    </source>
</evidence>
<dbReference type="SUPFAM" id="SSF81321">
    <property type="entry name" value="Family A G protein-coupled receptor-like"/>
    <property type="match status" value="1"/>
</dbReference>
<feature type="transmembrane region" description="Helical" evidence="13">
    <location>
        <begin position="60"/>
        <end position="83"/>
    </location>
</feature>
<feature type="transmembrane region" description="Helical" evidence="13">
    <location>
        <begin position="95"/>
        <end position="116"/>
    </location>
</feature>
<accession>A0A6J2X0R5</accession>
<dbReference type="GO" id="GO:0007200">
    <property type="term" value="P:phospholipase C-activating G protein-coupled receptor signaling pathway"/>
    <property type="evidence" value="ECO:0007669"/>
    <property type="project" value="TreeGrafter"/>
</dbReference>
<feature type="domain" description="G-protein coupled receptors family 1 profile" evidence="14">
    <location>
        <begin position="39"/>
        <end position="285"/>
    </location>
</feature>
<keyword evidence="15" id="KW-1185">Reference proteome</keyword>
<evidence type="ECO:0000313" key="16">
    <source>
        <dbReference type="RefSeq" id="XP_030649987.1"/>
    </source>
</evidence>
<dbReference type="AlphaFoldDB" id="A0A6J2X0R5"/>
<evidence type="ECO:0000256" key="2">
    <source>
        <dbReference type="ARBA" id="ARBA00022475"/>
    </source>
</evidence>
<evidence type="ECO:0000256" key="3">
    <source>
        <dbReference type="ARBA" id="ARBA00022553"/>
    </source>
</evidence>
<evidence type="ECO:0000256" key="11">
    <source>
        <dbReference type="ARBA" id="ARBA00025736"/>
    </source>
</evidence>
<comment type="subcellular location">
    <subcellularLocation>
        <location evidence="1">Cell membrane</location>
        <topology evidence="1">Multi-pass membrane protein</topology>
    </subcellularLocation>
</comment>
<gene>
    <name evidence="16" type="primary">LOC115830087</name>
</gene>
<feature type="transmembrane region" description="Helical" evidence="13">
    <location>
        <begin position="22"/>
        <end position="48"/>
    </location>
</feature>
<comment type="similarity">
    <text evidence="12">Belongs to the G-protein coupled receptor 1 family.</text>
</comment>
<evidence type="ECO:0000256" key="7">
    <source>
        <dbReference type="ARBA" id="ARBA00023136"/>
    </source>
</evidence>
<dbReference type="InterPro" id="IPR000826">
    <property type="entry name" value="Formyl_rcpt-rel"/>
</dbReference>
<keyword evidence="10 12" id="KW-0807">Transducer</keyword>
<feature type="transmembrane region" description="Helical" evidence="13">
    <location>
        <begin position="267"/>
        <end position="288"/>
    </location>
</feature>
<keyword evidence="2" id="KW-1003">Cell membrane</keyword>
<keyword evidence="6 12" id="KW-0297">G-protein coupled receptor</keyword>
<dbReference type="Proteomes" id="UP000504632">
    <property type="component" value="Chromosome 2"/>
</dbReference>
<dbReference type="GO" id="GO:0007204">
    <property type="term" value="P:positive regulation of cytosolic calcium ion concentration"/>
    <property type="evidence" value="ECO:0007669"/>
    <property type="project" value="TreeGrafter"/>
</dbReference>
<keyword evidence="3" id="KW-0597">Phosphoprotein</keyword>
<evidence type="ECO:0000256" key="8">
    <source>
        <dbReference type="ARBA" id="ARBA00023170"/>
    </source>
</evidence>
<feature type="transmembrane region" description="Helical" evidence="13">
    <location>
        <begin position="136"/>
        <end position="157"/>
    </location>
</feature>
<keyword evidence="4 12" id="KW-0812">Transmembrane</keyword>
<evidence type="ECO:0000256" key="9">
    <source>
        <dbReference type="ARBA" id="ARBA00023180"/>
    </source>
</evidence>
<comment type="similarity">
    <text evidence="11">Belongs to the chemokine-like receptor (CMKLR) family.</text>
</comment>
<dbReference type="GeneID" id="115830087"/>
<dbReference type="RefSeq" id="XP_030649987.1">
    <property type="nucleotide sequence ID" value="XM_030794127.1"/>
</dbReference>
<evidence type="ECO:0000256" key="5">
    <source>
        <dbReference type="ARBA" id="ARBA00022989"/>
    </source>
</evidence>
<evidence type="ECO:0000256" key="13">
    <source>
        <dbReference type="SAM" id="Phobius"/>
    </source>
</evidence>
<dbReference type="GO" id="GO:0005886">
    <property type="term" value="C:plasma membrane"/>
    <property type="evidence" value="ECO:0007669"/>
    <property type="project" value="UniProtKB-SubCell"/>
</dbReference>
<dbReference type="InterPro" id="IPR000276">
    <property type="entry name" value="GPCR_Rhodpsn"/>
</dbReference>
<evidence type="ECO:0000256" key="1">
    <source>
        <dbReference type="ARBA" id="ARBA00004651"/>
    </source>
</evidence>
<evidence type="ECO:0000256" key="6">
    <source>
        <dbReference type="ARBA" id="ARBA00023040"/>
    </source>
</evidence>
<dbReference type="FunFam" id="1.20.1070.10:FF:000109">
    <property type="entry name" value="Leukotriene B4 receptor"/>
    <property type="match status" value="1"/>
</dbReference>
<protein>
    <submittedName>
        <fullName evidence="16">Leukotriene B4 receptor 1-like</fullName>
    </submittedName>
</protein>
<dbReference type="Pfam" id="PF00001">
    <property type="entry name" value="7tm_1"/>
    <property type="match status" value="1"/>
</dbReference>
<dbReference type="PRINTS" id="PR00237">
    <property type="entry name" value="GPCRRHODOPSN"/>
</dbReference>
<dbReference type="Gene3D" id="1.20.1070.10">
    <property type="entry name" value="Rhodopsin 7-helix transmembrane proteins"/>
    <property type="match status" value="1"/>
</dbReference>
<evidence type="ECO:0000256" key="10">
    <source>
        <dbReference type="ARBA" id="ARBA00023224"/>
    </source>
</evidence>
<keyword evidence="9" id="KW-0325">Glycoprotein</keyword>
<dbReference type="OrthoDB" id="8888529at2759"/>
<evidence type="ECO:0000256" key="12">
    <source>
        <dbReference type="RuleBase" id="RU000688"/>
    </source>
</evidence>
<name>A0A6J2X0R5_CHACN</name>
<keyword evidence="7 13" id="KW-0472">Membrane</keyword>
<dbReference type="PROSITE" id="PS50262">
    <property type="entry name" value="G_PROTEIN_RECEP_F1_2"/>
    <property type="match status" value="1"/>
</dbReference>
<dbReference type="PANTHER" id="PTHR24225:SF72">
    <property type="entry name" value="G-PROTEIN COUPLED RECEPTORS FAMILY 1 PROFILE DOMAIN-CONTAINING PROTEIN-RELATED"/>
    <property type="match status" value="1"/>
</dbReference>
<organism evidence="15 16">
    <name type="scientific">Chanos chanos</name>
    <name type="common">Milkfish</name>
    <name type="synonym">Mugil chanos</name>
    <dbReference type="NCBI Taxonomy" id="29144"/>
    <lineage>
        <taxon>Eukaryota</taxon>
        <taxon>Metazoa</taxon>
        <taxon>Chordata</taxon>
        <taxon>Craniata</taxon>
        <taxon>Vertebrata</taxon>
        <taxon>Euteleostomi</taxon>
        <taxon>Actinopterygii</taxon>
        <taxon>Neopterygii</taxon>
        <taxon>Teleostei</taxon>
        <taxon>Ostariophysi</taxon>
        <taxon>Gonorynchiformes</taxon>
        <taxon>Chanidae</taxon>
        <taxon>Chanos</taxon>
    </lineage>
</organism>
<feature type="transmembrane region" description="Helical" evidence="13">
    <location>
        <begin position="224"/>
        <end position="247"/>
    </location>
</feature>
<evidence type="ECO:0000259" key="14">
    <source>
        <dbReference type="PROSITE" id="PS50262"/>
    </source>
</evidence>
<dbReference type="PROSITE" id="PS00237">
    <property type="entry name" value="G_PROTEIN_RECEP_F1_1"/>
    <property type="match status" value="1"/>
</dbReference>
<proteinExistence type="inferred from homology"/>
<dbReference type="PANTHER" id="PTHR24225">
    <property type="entry name" value="CHEMOTACTIC RECEPTOR"/>
    <property type="match status" value="1"/>
</dbReference>
<feature type="transmembrane region" description="Helical" evidence="13">
    <location>
        <begin position="191"/>
        <end position="212"/>
    </location>
</feature>
<sequence length="336" mass="37462">MTKSFNFSANSTSHEQWIEVEGLVSCLVLSLAFLVGAPGNLLVIWTIVQHVKQRSHTVVLILHLAVADLLVLITLPVWIYSVARSWVFGEVTCKVMVYIIVACMYSSVFLITTMSAERFLAVKYPFWMLRWKTRDAMSKCLVVFWVLAFALGIPAILTSYVDEEEDGHHRCVFYEHDSVVLEVLCSCLETVLGFIVPFFTITVCYCCVASQLRHLHSGIKQKSAILIGSVVVAFVLCWLPHHIINIIQMVNILTDSEELSDATQQATFISGALVFISSSVNPILYVFTARNFEGSLRKSSLVKMFQDLTSYAVKTRAVSVLGHGQGQGQGQGWCHG</sequence>
<dbReference type="InterPro" id="IPR017452">
    <property type="entry name" value="GPCR_Rhodpsn_7TM"/>
</dbReference>